<evidence type="ECO:0000313" key="2">
    <source>
        <dbReference type="Proteomes" id="UP000323225"/>
    </source>
</evidence>
<gene>
    <name evidence="1" type="ORF">F0M16_16325</name>
</gene>
<name>A0A5Q6PFS0_VIBCL</name>
<evidence type="ECO:0000313" key="1">
    <source>
        <dbReference type="EMBL" id="KAA1253641.1"/>
    </source>
</evidence>
<organism evidence="1 2">
    <name type="scientific">Vibrio cholerae</name>
    <dbReference type="NCBI Taxonomy" id="666"/>
    <lineage>
        <taxon>Bacteria</taxon>
        <taxon>Pseudomonadati</taxon>
        <taxon>Pseudomonadota</taxon>
        <taxon>Gammaproteobacteria</taxon>
        <taxon>Vibrionales</taxon>
        <taxon>Vibrionaceae</taxon>
        <taxon>Vibrio</taxon>
    </lineage>
</organism>
<sequence length="61" mass="6699">MPSYKADAAVAAHGDYSVEYKPSISDIIIEAAMFLSDKMEVEPDMTPDKAGWYSCPCGQEH</sequence>
<protein>
    <submittedName>
        <fullName evidence="1">Uncharacterized protein</fullName>
    </submittedName>
</protein>
<dbReference type="EMBL" id="VUAA01000019">
    <property type="protein sequence ID" value="KAA1253641.1"/>
    <property type="molecule type" value="Genomic_DNA"/>
</dbReference>
<proteinExistence type="predicted"/>
<accession>A0A5Q6PFS0</accession>
<reference evidence="1 2" key="1">
    <citation type="submission" date="2019-09" db="EMBL/GenBank/DDBJ databases">
        <authorList>
            <person name="Kritzky A."/>
            <person name="Schelkanova E.Y."/>
            <person name="Alkhova Z.V."/>
            <person name="Smirnova N.I."/>
        </authorList>
    </citation>
    <scope>NUCLEOTIDE SEQUENCE [LARGE SCALE GENOMIC DNA]</scope>
    <source>
        <strain evidence="1 2">M1526</strain>
    </source>
</reference>
<dbReference type="Proteomes" id="UP000323225">
    <property type="component" value="Unassembled WGS sequence"/>
</dbReference>
<dbReference type="AlphaFoldDB" id="A0A5Q6PFS0"/>
<comment type="caution">
    <text evidence="1">The sequence shown here is derived from an EMBL/GenBank/DDBJ whole genome shotgun (WGS) entry which is preliminary data.</text>
</comment>